<dbReference type="PANTHER" id="PTHR30055">
    <property type="entry name" value="HTH-TYPE TRANSCRIPTIONAL REGULATOR RUTR"/>
    <property type="match status" value="1"/>
</dbReference>
<keyword evidence="2 4" id="KW-0238">DNA-binding</keyword>
<name>A0ABV9YNT7_9PSEU</name>
<dbReference type="Gene3D" id="1.10.10.60">
    <property type="entry name" value="Homeodomain-like"/>
    <property type="match status" value="1"/>
</dbReference>
<proteinExistence type="predicted"/>
<dbReference type="Proteomes" id="UP001595947">
    <property type="component" value="Unassembled WGS sequence"/>
</dbReference>
<comment type="caution">
    <text evidence="6">The sequence shown here is derived from an EMBL/GenBank/DDBJ whole genome shotgun (WGS) entry which is preliminary data.</text>
</comment>
<keyword evidence="1" id="KW-0805">Transcription regulation</keyword>
<evidence type="ECO:0000313" key="6">
    <source>
        <dbReference type="EMBL" id="MFC5063606.1"/>
    </source>
</evidence>
<organism evidence="6 7">
    <name type="scientific">Actinomycetospora atypica</name>
    <dbReference type="NCBI Taxonomy" id="1290095"/>
    <lineage>
        <taxon>Bacteria</taxon>
        <taxon>Bacillati</taxon>
        <taxon>Actinomycetota</taxon>
        <taxon>Actinomycetes</taxon>
        <taxon>Pseudonocardiales</taxon>
        <taxon>Pseudonocardiaceae</taxon>
        <taxon>Actinomycetospora</taxon>
    </lineage>
</organism>
<feature type="DNA-binding region" description="H-T-H motif" evidence="4">
    <location>
        <begin position="30"/>
        <end position="49"/>
    </location>
</feature>
<evidence type="ECO:0000256" key="1">
    <source>
        <dbReference type="ARBA" id="ARBA00023015"/>
    </source>
</evidence>
<dbReference type="SUPFAM" id="SSF48498">
    <property type="entry name" value="Tetracyclin repressor-like, C-terminal domain"/>
    <property type="match status" value="1"/>
</dbReference>
<dbReference type="EMBL" id="JBHSIV010000015">
    <property type="protein sequence ID" value="MFC5063606.1"/>
    <property type="molecule type" value="Genomic_DNA"/>
</dbReference>
<evidence type="ECO:0000256" key="4">
    <source>
        <dbReference type="PROSITE-ProRule" id="PRU00335"/>
    </source>
</evidence>
<sequence length="190" mass="20115">MPRPRDPEIDRAVVAACVELLDEVGRAGLTRALVARRAGVSLPAVNRRFDDIDDVLLAVAATPGAEPEEPGPTGEDLRAFLVRTLTRLSRAFAAGAVRRPAAELLAAAAGDERIEKAFGASLADVRAAGIEHVRRAQREGAVAADLAPDLVLDLVHGSAYYRLLWRGEAVTAAEVEPLVDVVLRGCGPSR</sequence>
<dbReference type="PROSITE" id="PS50977">
    <property type="entry name" value="HTH_TETR_2"/>
    <property type="match status" value="1"/>
</dbReference>
<dbReference type="Pfam" id="PF16859">
    <property type="entry name" value="TetR_C_11"/>
    <property type="match status" value="1"/>
</dbReference>
<dbReference type="RefSeq" id="WP_378036954.1">
    <property type="nucleotide sequence ID" value="NZ_JBHSIV010000015.1"/>
</dbReference>
<dbReference type="Pfam" id="PF00440">
    <property type="entry name" value="TetR_N"/>
    <property type="match status" value="1"/>
</dbReference>
<dbReference type="InterPro" id="IPR009057">
    <property type="entry name" value="Homeodomain-like_sf"/>
</dbReference>
<dbReference type="PANTHER" id="PTHR30055:SF230">
    <property type="entry name" value="TRANSCRIPTIONAL REGULATORY PROTEIN (PROBABLY TETR-FAMILY)-RELATED"/>
    <property type="match status" value="1"/>
</dbReference>
<dbReference type="SUPFAM" id="SSF46689">
    <property type="entry name" value="Homeodomain-like"/>
    <property type="match status" value="1"/>
</dbReference>
<gene>
    <name evidence="6" type="ORF">ACFPBZ_15395</name>
</gene>
<reference evidence="7" key="1">
    <citation type="journal article" date="2019" name="Int. J. Syst. Evol. Microbiol.">
        <title>The Global Catalogue of Microorganisms (GCM) 10K type strain sequencing project: providing services to taxonomists for standard genome sequencing and annotation.</title>
        <authorList>
            <consortium name="The Broad Institute Genomics Platform"/>
            <consortium name="The Broad Institute Genome Sequencing Center for Infectious Disease"/>
            <person name="Wu L."/>
            <person name="Ma J."/>
        </authorList>
    </citation>
    <scope>NUCLEOTIDE SEQUENCE [LARGE SCALE GENOMIC DNA]</scope>
    <source>
        <strain evidence="7">CGMCC 4.7093</strain>
    </source>
</reference>
<dbReference type="InterPro" id="IPR011075">
    <property type="entry name" value="TetR_C"/>
</dbReference>
<evidence type="ECO:0000259" key="5">
    <source>
        <dbReference type="PROSITE" id="PS50977"/>
    </source>
</evidence>
<protein>
    <submittedName>
        <fullName evidence="6">TetR/AcrR family transcriptional regulator C-terminal ligand-binding domain-containing protein</fullName>
    </submittedName>
</protein>
<keyword evidence="7" id="KW-1185">Reference proteome</keyword>
<evidence type="ECO:0000313" key="7">
    <source>
        <dbReference type="Proteomes" id="UP001595947"/>
    </source>
</evidence>
<feature type="domain" description="HTH tetR-type" evidence="5">
    <location>
        <begin position="7"/>
        <end position="67"/>
    </location>
</feature>
<evidence type="ECO:0000256" key="2">
    <source>
        <dbReference type="ARBA" id="ARBA00023125"/>
    </source>
</evidence>
<dbReference type="Gene3D" id="1.10.357.10">
    <property type="entry name" value="Tetracycline Repressor, domain 2"/>
    <property type="match status" value="1"/>
</dbReference>
<evidence type="ECO:0000256" key="3">
    <source>
        <dbReference type="ARBA" id="ARBA00023163"/>
    </source>
</evidence>
<dbReference type="InterPro" id="IPR001647">
    <property type="entry name" value="HTH_TetR"/>
</dbReference>
<dbReference type="InterPro" id="IPR050109">
    <property type="entry name" value="HTH-type_TetR-like_transc_reg"/>
</dbReference>
<keyword evidence="3" id="KW-0804">Transcription</keyword>
<accession>A0ABV9YNT7</accession>
<dbReference type="InterPro" id="IPR036271">
    <property type="entry name" value="Tet_transcr_reg_TetR-rel_C_sf"/>
</dbReference>